<accession>A0AC61QJ45</accession>
<dbReference type="EMBL" id="SMOG01000011">
    <property type="protein sequence ID" value="TDF72956.1"/>
    <property type="molecule type" value="Genomic_DNA"/>
</dbReference>
<evidence type="ECO:0000313" key="1">
    <source>
        <dbReference type="EMBL" id="TDF72956.1"/>
    </source>
</evidence>
<name>A0AC61QJ45_9BACT</name>
<sequence length="125" mass="15137">MKDLESGNWRVEKFRKEEGQKEKKWSIYICPLIALLLVIGGIFHIEYSFYIFLRVVVFIAAIYLIYLHFKLYKMRSIFIYLFILTALIFNPFIMFKFKKGIWTVIDIIAAIIFILPLFNRRLWEN</sequence>
<evidence type="ECO:0000313" key="2">
    <source>
        <dbReference type="Proteomes" id="UP000294588"/>
    </source>
</evidence>
<proteinExistence type="predicted"/>
<comment type="caution">
    <text evidence="1">The sequence shown here is derived from an EMBL/GenBank/DDBJ whole genome shotgun (WGS) entry which is preliminary data.</text>
</comment>
<reference evidence="1" key="1">
    <citation type="submission" date="2019-03" db="EMBL/GenBank/DDBJ databases">
        <title>Candidatus Syntrophosphaera thermopropionivorans: a novel player in syntrophic propionate oxidation during anaerobic digestion.</title>
        <authorList>
            <person name="Dyksma S."/>
        </authorList>
    </citation>
    <scope>NUCLEOTIDE SEQUENCE</scope>
    <source>
        <strain evidence="1">W5</strain>
    </source>
</reference>
<gene>
    <name evidence="1" type="ORF">E0946_04430</name>
</gene>
<dbReference type="Proteomes" id="UP000294588">
    <property type="component" value="Unassembled WGS sequence"/>
</dbReference>
<organism evidence="1 2">
    <name type="scientific">Candidatus Syntrophosphaera thermopropionivorans</name>
    <dbReference type="NCBI Taxonomy" id="2593015"/>
    <lineage>
        <taxon>Bacteria</taxon>
        <taxon>Pseudomonadati</taxon>
        <taxon>Candidatus Cloacimonadota</taxon>
        <taxon>Candidatus Cloacimonadia</taxon>
        <taxon>Candidatus Cloacimonadales</taxon>
        <taxon>Candidatus Cloacimonadaceae</taxon>
        <taxon>Candidatus Syntrophosphaera</taxon>
    </lineage>
</organism>
<protein>
    <submittedName>
        <fullName evidence="1">Uncharacterized protein</fullName>
    </submittedName>
</protein>
<keyword evidence="2" id="KW-1185">Reference proteome</keyword>